<evidence type="ECO:0000313" key="1">
    <source>
        <dbReference type="EMBL" id="KAF9648762.1"/>
    </source>
</evidence>
<comment type="caution">
    <text evidence="1">The sequence shown here is derived from an EMBL/GenBank/DDBJ whole genome shotgun (WGS) entry which is preliminary data.</text>
</comment>
<reference evidence="1" key="2">
    <citation type="journal article" date="2020" name="Nat. Commun.">
        <title>Large-scale genome sequencing of mycorrhizal fungi provides insights into the early evolution of symbiotic traits.</title>
        <authorList>
            <person name="Miyauchi S."/>
            <person name="Kiss E."/>
            <person name="Kuo A."/>
            <person name="Drula E."/>
            <person name="Kohler A."/>
            <person name="Sanchez-Garcia M."/>
            <person name="Morin E."/>
            <person name="Andreopoulos B."/>
            <person name="Barry K.W."/>
            <person name="Bonito G."/>
            <person name="Buee M."/>
            <person name="Carver A."/>
            <person name="Chen C."/>
            <person name="Cichocki N."/>
            <person name="Clum A."/>
            <person name="Culley D."/>
            <person name="Crous P.W."/>
            <person name="Fauchery L."/>
            <person name="Girlanda M."/>
            <person name="Hayes R.D."/>
            <person name="Keri Z."/>
            <person name="LaButti K."/>
            <person name="Lipzen A."/>
            <person name="Lombard V."/>
            <person name="Magnuson J."/>
            <person name="Maillard F."/>
            <person name="Murat C."/>
            <person name="Nolan M."/>
            <person name="Ohm R.A."/>
            <person name="Pangilinan J."/>
            <person name="Pereira M.F."/>
            <person name="Perotto S."/>
            <person name="Peter M."/>
            <person name="Pfister S."/>
            <person name="Riley R."/>
            <person name="Sitrit Y."/>
            <person name="Stielow J.B."/>
            <person name="Szollosi G."/>
            <person name="Zifcakova L."/>
            <person name="Stursova M."/>
            <person name="Spatafora J.W."/>
            <person name="Tedersoo L."/>
            <person name="Vaario L.M."/>
            <person name="Yamada A."/>
            <person name="Yan M."/>
            <person name="Wang P."/>
            <person name="Xu J."/>
            <person name="Bruns T."/>
            <person name="Baldrian P."/>
            <person name="Vilgalys R."/>
            <person name="Dunand C."/>
            <person name="Henrissat B."/>
            <person name="Grigoriev I.V."/>
            <person name="Hibbett D."/>
            <person name="Nagy L.G."/>
            <person name="Martin F.M."/>
        </authorList>
    </citation>
    <scope>NUCLEOTIDE SEQUENCE</scope>
    <source>
        <strain evidence="1">P2</strain>
    </source>
</reference>
<accession>A0ACB6ZGR5</accession>
<gene>
    <name evidence="1" type="ORF">BDM02DRAFT_3180018</name>
</gene>
<name>A0ACB6ZGR5_THEGA</name>
<dbReference type="EMBL" id="MU118008">
    <property type="protein sequence ID" value="KAF9648762.1"/>
    <property type="molecule type" value="Genomic_DNA"/>
</dbReference>
<proteinExistence type="predicted"/>
<dbReference type="Proteomes" id="UP000886501">
    <property type="component" value="Unassembled WGS sequence"/>
</dbReference>
<sequence>MDVHLDLLPPFISRGGGEGFVKTGHNLLLSISPGDNSIGVFAGTSGPPDLGRVNGVPPTQGKVRDILFASADKISSVKRRLFITDTSVIFAAFQYLISATNERGIFDVERLRLMNKLVNDYVNFAKECWVDASKAVARPDGLEYIADYYRSIYTCTSLFQTLYLPDPDVEHAPVGDELMEWLNAHFAEPSAKAEALSRLESAWEDEGFWEYLTRTVLRGLTKVTVFFLKLLSSSHPSSYLQSLSDSLISILEIQPRLQQFKTEYEFTLARRRWENRVKALRIELHHVPEDGGTRLDGRHDWWGWLSDIRRCVVRGLGGGWKEICAAWGVFVDPRLRRQELPKVAKRVFGVISKDPIDLEDVIHIQLLTGEVVKALASAEELDVWLSCHLADVMSALGLLQDREEVVDETGMTLRQYHVLQYAEYLHSDPALWRITVDYMCACGEIGTYRADEVLLRVPLGFSSYSQPTGSDPGGKKSTVNDDRIADTEDEASRIRAGDIVGVLKEVNQCCFEYGREGVRRVVYRIAGKALMSEKHYGLAISYYASAEDWPGLGRVVDQVLNEYITQGPAKFISFVAEIAPSLRTLHSATDSSDYPIHGIFLHRLVFIVKYAEFHQRKISNDLVEAAADLMSMFEGNIVPTSWWGVLLQDSVEFLNYPGGMLFTSANIGLLLRKMEEVQTRTSQGSGKDYLSVLVRIVRSSGRKGIVGEKEALNKLKAVRVALTEYFARCSVYAS</sequence>
<keyword evidence="2" id="KW-1185">Reference proteome</keyword>
<protein>
    <submittedName>
        <fullName evidence="1">Uncharacterized protein</fullName>
    </submittedName>
</protein>
<evidence type="ECO:0000313" key="2">
    <source>
        <dbReference type="Proteomes" id="UP000886501"/>
    </source>
</evidence>
<reference evidence="1" key="1">
    <citation type="submission" date="2019-10" db="EMBL/GenBank/DDBJ databases">
        <authorList>
            <consortium name="DOE Joint Genome Institute"/>
            <person name="Kuo A."/>
            <person name="Miyauchi S."/>
            <person name="Kiss E."/>
            <person name="Drula E."/>
            <person name="Kohler A."/>
            <person name="Sanchez-Garcia M."/>
            <person name="Andreopoulos B."/>
            <person name="Barry K.W."/>
            <person name="Bonito G."/>
            <person name="Buee M."/>
            <person name="Carver A."/>
            <person name="Chen C."/>
            <person name="Cichocki N."/>
            <person name="Clum A."/>
            <person name="Culley D."/>
            <person name="Crous P.W."/>
            <person name="Fauchery L."/>
            <person name="Girlanda M."/>
            <person name="Hayes R."/>
            <person name="Keri Z."/>
            <person name="Labutti K."/>
            <person name="Lipzen A."/>
            <person name="Lombard V."/>
            <person name="Magnuson J."/>
            <person name="Maillard F."/>
            <person name="Morin E."/>
            <person name="Murat C."/>
            <person name="Nolan M."/>
            <person name="Ohm R."/>
            <person name="Pangilinan J."/>
            <person name="Pereira M."/>
            <person name="Perotto S."/>
            <person name="Peter M."/>
            <person name="Riley R."/>
            <person name="Sitrit Y."/>
            <person name="Stielow B."/>
            <person name="Szollosi G."/>
            <person name="Zifcakova L."/>
            <person name="Stursova M."/>
            <person name="Spatafora J.W."/>
            <person name="Tedersoo L."/>
            <person name="Vaario L.-M."/>
            <person name="Yamada A."/>
            <person name="Yan M."/>
            <person name="Wang P."/>
            <person name="Xu J."/>
            <person name="Bruns T."/>
            <person name="Baldrian P."/>
            <person name="Vilgalys R."/>
            <person name="Henrissat B."/>
            <person name="Grigoriev I.V."/>
            <person name="Hibbett D."/>
            <person name="Nagy L.G."/>
            <person name="Martin F.M."/>
        </authorList>
    </citation>
    <scope>NUCLEOTIDE SEQUENCE</scope>
    <source>
        <strain evidence="1">P2</strain>
    </source>
</reference>
<organism evidence="1 2">
    <name type="scientific">Thelephora ganbajun</name>
    <name type="common">Ganba fungus</name>
    <dbReference type="NCBI Taxonomy" id="370292"/>
    <lineage>
        <taxon>Eukaryota</taxon>
        <taxon>Fungi</taxon>
        <taxon>Dikarya</taxon>
        <taxon>Basidiomycota</taxon>
        <taxon>Agaricomycotina</taxon>
        <taxon>Agaricomycetes</taxon>
        <taxon>Thelephorales</taxon>
        <taxon>Thelephoraceae</taxon>
        <taxon>Thelephora</taxon>
    </lineage>
</organism>